<protein>
    <submittedName>
        <fullName evidence="3">Uncharacterized protein</fullName>
    </submittedName>
</protein>
<feature type="transmembrane region" description="Helical" evidence="2">
    <location>
        <begin position="12"/>
        <end position="41"/>
    </location>
</feature>
<sequence length="207" mass="23608">MHFIIPFPIIMFFILSSLLILTFVISVIAYNVCLEVVILLLKNSRHVHRFKTRISHIVHNLFIQIKKDVFFQLETLCETDEDEDENEQNYENEYKSLLFCEFMKSPPKEEVIPDLNNNNTGRPRARAAGVGRAVRRRPAVAMAQPVAPVPVNARVRPVNRPNPVVRLPAILNNRRVVVAVAPPPMQNLVDQLEALEMRVGNILDGII</sequence>
<feature type="region of interest" description="Disordered" evidence="1">
    <location>
        <begin position="111"/>
        <end position="130"/>
    </location>
</feature>
<evidence type="ECO:0000256" key="1">
    <source>
        <dbReference type="SAM" id="MobiDB-lite"/>
    </source>
</evidence>
<keyword evidence="2" id="KW-1133">Transmembrane helix</keyword>
<comment type="caution">
    <text evidence="3">The sequence shown here is derived from an EMBL/GenBank/DDBJ whole genome shotgun (WGS) entry which is preliminary data.</text>
</comment>
<name>A0ABP1RT11_9HEXA</name>
<organism evidence="3 4">
    <name type="scientific">Orchesella dallaii</name>
    <dbReference type="NCBI Taxonomy" id="48710"/>
    <lineage>
        <taxon>Eukaryota</taxon>
        <taxon>Metazoa</taxon>
        <taxon>Ecdysozoa</taxon>
        <taxon>Arthropoda</taxon>
        <taxon>Hexapoda</taxon>
        <taxon>Collembola</taxon>
        <taxon>Entomobryomorpha</taxon>
        <taxon>Entomobryoidea</taxon>
        <taxon>Orchesellidae</taxon>
        <taxon>Orchesellinae</taxon>
        <taxon>Orchesella</taxon>
    </lineage>
</organism>
<dbReference type="EMBL" id="CAXLJM020000107">
    <property type="protein sequence ID" value="CAL8134984.1"/>
    <property type="molecule type" value="Genomic_DNA"/>
</dbReference>
<gene>
    <name evidence="3" type="ORF">ODALV1_LOCUS25778</name>
</gene>
<reference evidence="3 4" key="1">
    <citation type="submission" date="2024-08" db="EMBL/GenBank/DDBJ databases">
        <authorList>
            <person name="Cucini C."/>
            <person name="Frati F."/>
        </authorList>
    </citation>
    <scope>NUCLEOTIDE SEQUENCE [LARGE SCALE GENOMIC DNA]</scope>
</reference>
<evidence type="ECO:0000256" key="2">
    <source>
        <dbReference type="SAM" id="Phobius"/>
    </source>
</evidence>
<proteinExistence type="predicted"/>
<keyword evidence="2" id="KW-0472">Membrane</keyword>
<evidence type="ECO:0000313" key="4">
    <source>
        <dbReference type="Proteomes" id="UP001642540"/>
    </source>
</evidence>
<dbReference type="Proteomes" id="UP001642540">
    <property type="component" value="Unassembled WGS sequence"/>
</dbReference>
<keyword evidence="4" id="KW-1185">Reference proteome</keyword>
<keyword evidence="2" id="KW-0812">Transmembrane</keyword>
<evidence type="ECO:0000313" key="3">
    <source>
        <dbReference type="EMBL" id="CAL8134984.1"/>
    </source>
</evidence>
<accession>A0ABP1RT11</accession>